<evidence type="ECO:0000259" key="15">
    <source>
        <dbReference type="PROSITE" id="PS51188"/>
    </source>
</evidence>
<accession>A0A518GET2</accession>
<evidence type="ECO:0000256" key="6">
    <source>
        <dbReference type="ARBA" id="ARBA00022833"/>
    </source>
</evidence>
<feature type="binding site" evidence="12">
    <location>
        <position position="183"/>
    </location>
    <ligand>
        <name>Zn(2+)</name>
        <dbReference type="ChEBI" id="CHEBI:29105"/>
        <label>2</label>
    </ligand>
</feature>
<keyword evidence="4 12" id="KW-0677">Repeat</keyword>
<name>A0A518GET2_9BACT</name>
<feature type="binding site" evidence="12">
    <location>
        <position position="163"/>
    </location>
    <ligand>
        <name>Zn(2+)</name>
        <dbReference type="ChEBI" id="CHEBI:29105"/>
        <label>1</label>
    </ligand>
</feature>
<feature type="repeat" description="CXXCXGXG motif" evidence="12">
    <location>
        <begin position="163"/>
        <end position="170"/>
    </location>
</feature>
<dbReference type="InterPro" id="IPR001305">
    <property type="entry name" value="HSP_DnaJ_Cys-rich_dom"/>
</dbReference>
<keyword evidence="7 12" id="KW-0346">Stress response</keyword>
<feature type="binding site" evidence="12">
    <location>
        <position position="166"/>
    </location>
    <ligand>
        <name>Zn(2+)</name>
        <dbReference type="ChEBI" id="CHEBI:29105"/>
        <label>1</label>
    </ligand>
</feature>
<keyword evidence="8 12" id="KW-0143">Chaperone</keyword>
<feature type="binding site" evidence="12">
    <location>
        <position position="202"/>
    </location>
    <ligand>
        <name>Zn(2+)</name>
        <dbReference type="ChEBI" id="CHEBI:29105"/>
        <label>2</label>
    </ligand>
</feature>
<evidence type="ECO:0000256" key="10">
    <source>
        <dbReference type="ARBA" id="ARBA00061004"/>
    </source>
</evidence>
<dbReference type="PANTHER" id="PTHR43096:SF48">
    <property type="entry name" value="CHAPERONE PROTEIN DNAJ"/>
    <property type="match status" value="1"/>
</dbReference>
<evidence type="ECO:0000256" key="9">
    <source>
        <dbReference type="ARBA" id="ARBA00053423"/>
    </source>
</evidence>
<dbReference type="InterPro" id="IPR002939">
    <property type="entry name" value="DnaJ_C"/>
</dbReference>
<comment type="domain">
    <text evidence="12">The J domain is necessary and sufficient to stimulate DnaK ATPase activity. Zinc center 1 plays an important role in the autonomous, DnaK-independent chaperone activity of DnaJ. Zinc center 2 is essential for interaction with DnaK and for DnaJ activity.</text>
</comment>
<dbReference type="HAMAP" id="MF_01152">
    <property type="entry name" value="DnaJ"/>
    <property type="match status" value="1"/>
</dbReference>
<dbReference type="GO" id="GO:0009408">
    <property type="term" value="P:response to heat"/>
    <property type="evidence" value="ECO:0007669"/>
    <property type="project" value="InterPro"/>
</dbReference>
<evidence type="ECO:0000256" key="12">
    <source>
        <dbReference type="HAMAP-Rule" id="MF_01152"/>
    </source>
</evidence>
<dbReference type="GO" id="GO:0006260">
    <property type="term" value="P:DNA replication"/>
    <property type="evidence" value="ECO:0007669"/>
    <property type="project" value="UniProtKB-KW"/>
</dbReference>
<dbReference type="InterPro" id="IPR036869">
    <property type="entry name" value="J_dom_sf"/>
</dbReference>
<dbReference type="PRINTS" id="PR00625">
    <property type="entry name" value="JDOMAIN"/>
</dbReference>
<comment type="function">
    <text evidence="9 12">Participates actively in the response to hyperosmotic and heat shock by preventing the aggregation of stress-denatured proteins and by disaggregating proteins, also in an autonomous, DnaK-independent fashion. Unfolded proteins bind initially to DnaJ; upon interaction with the DnaJ-bound protein, DnaK hydrolyzes its bound ATP, resulting in the formation of a stable complex. GrpE releases ADP from DnaK; ATP binding to DnaK triggers the release of the substrate protein, thus completing the reaction cycle. Several rounds of ATP-dependent interactions between DnaJ, DnaK and GrpE are required for fully efficient folding. Also involved, together with DnaK and GrpE, in the DNA replication of plasmids through activation of initiation proteins.</text>
</comment>
<keyword evidence="3 12" id="KW-0479">Metal-binding</keyword>
<reference evidence="16 17" key="1">
    <citation type="submission" date="2019-02" db="EMBL/GenBank/DDBJ databases">
        <title>Deep-cultivation of Planctomycetes and their phenomic and genomic characterization uncovers novel biology.</title>
        <authorList>
            <person name="Wiegand S."/>
            <person name="Jogler M."/>
            <person name="Boedeker C."/>
            <person name="Pinto D."/>
            <person name="Vollmers J."/>
            <person name="Rivas-Marin E."/>
            <person name="Kohn T."/>
            <person name="Peeters S.H."/>
            <person name="Heuer A."/>
            <person name="Rast P."/>
            <person name="Oberbeckmann S."/>
            <person name="Bunk B."/>
            <person name="Jeske O."/>
            <person name="Meyerdierks A."/>
            <person name="Storesund J.E."/>
            <person name="Kallscheuer N."/>
            <person name="Luecker S."/>
            <person name="Lage O.M."/>
            <person name="Pohl T."/>
            <person name="Merkel B.J."/>
            <person name="Hornburger P."/>
            <person name="Mueller R.-W."/>
            <person name="Bruemmer F."/>
            <person name="Labrenz M."/>
            <person name="Spormann A.M."/>
            <person name="Op den Camp H."/>
            <person name="Overmann J."/>
            <person name="Amann R."/>
            <person name="Jetten M.S.M."/>
            <person name="Mascher T."/>
            <person name="Medema M.H."/>
            <person name="Devos D.P."/>
            <person name="Kaster A.-K."/>
            <person name="Ovreas L."/>
            <person name="Rohde M."/>
            <person name="Galperin M.Y."/>
            <person name="Jogler C."/>
        </authorList>
    </citation>
    <scope>NUCLEOTIDE SEQUENCE [LARGE SCALE GENOMIC DNA]</scope>
    <source>
        <strain evidence="16 17">Q31a</strain>
    </source>
</reference>
<dbReference type="AlphaFoldDB" id="A0A518GET2"/>
<feature type="repeat" description="CXXCXGXG motif" evidence="12">
    <location>
        <begin position="202"/>
        <end position="209"/>
    </location>
</feature>
<dbReference type="CDD" id="cd06257">
    <property type="entry name" value="DnaJ"/>
    <property type="match status" value="1"/>
</dbReference>
<evidence type="ECO:0000256" key="8">
    <source>
        <dbReference type="ARBA" id="ARBA00023186"/>
    </source>
</evidence>
<dbReference type="GO" id="GO:0031072">
    <property type="term" value="F:heat shock protein binding"/>
    <property type="evidence" value="ECO:0007669"/>
    <property type="project" value="InterPro"/>
</dbReference>
<organism evidence="16 17">
    <name type="scientific">Aureliella helgolandensis</name>
    <dbReference type="NCBI Taxonomy" id="2527968"/>
    <lineage>
        <taxon>Bacteria</taxon>
        <taxon>Pseudomonadati</taxon>
        <taxon>Planctomycetota</taxon>
        <taxon>Planctomycetia</taxon>
        <taxon>Pirellulales</taxon>
        <taxon>Pirellulaceae</taxon>
        <taxon>Aureliella</taxon>
    </lineage>
</organism>
<comment type="subcellular location">
    <subcellularLocation>
        <location evidence="12">Cytoplasm</location>
    </subcellularLocation>
</comment>
<evidence type="ECO:0000313" key="16">
    <source>
        <dbReference type="EMBL" id="QDV27067.1"/>
    </source>
</evidence>
<dbReference type="SUPFAM" id="SSF57938">
    <property type="entry name" value="DnaJ/Hsp40 cysteine-rich domain"/>
    <property type="match status" value="1"/>
</dbReference>
<dbReference type="CDD" id="cd10747">
    <property type="entry name" value="DnaJ_C"/>
    <property type="match status" value="1"/>
</dbReference>
<dbReference type="Pfam" id="PF00684">
    <property type="entry name" value="DnaJ_CXXCXGXG"/>
    <property type="match status" value="1"/>
</dbReference>
<keyword evidence="5 12" id="KW-0863">Zinc-finger</keyword>
<evidence type="ECO:0000256" key="7">
    <source>
        <dbReference type="ARBA" id="ARBA00023016"/>
    </source>
</evidence>
<dbReference type="Gene3D" id="2.60.260.20">
    <property type="entry name" value="Urease metallochaperone UreE, N-terminal domain"/>
    <property type="match status" value="2"/>
</dbReference>
<dbReference type="InterPro" id="IPR036410">
    <property type="entry name" value="HSP_DnaJ_Cys-rich_dom_sf"/>
</dbReference>
<feature type="domain" description="CR-type" evidence="15">
    <location>
        <begin position="150"/>
        <end position="228"/>
    </location>
</feature>
<sequence length="397" mass="43674">MGRTRGELRLEGLLSVMAITKRDYYEVLSVQRTASGQEISRAYRKLAIKYHPDSNRDDEDAIVKFKEAAEAYEVLSDEQKRARYDQHGHAGIEGRQSGFQDVGDIFEAFGDIFGGTVFEDFFGGRSRSRVRRGADVRCDVTLDLEEAAAGTQTKVALTRHEECEPCGGTGAAPGSQPQVCGRCRGQGQVVQSTGILRVQTACPQCRGSGKVITTPCRDCDGTGAQPREVVLEVSIPAGVDDGMRVRLSGEGQASPDGGPPGDAYCFIQVRKHKIFRREGSDLILQVPLSYSQAVLGTEIGIPTLVGKRSLRIPEGTQSGEVFPLRGYGMPDPRNGVKGDLLVQTFIEIPKKVGKPQEELLRKLAELEEEHVTPQRQSFIDRVFHYFRAEDQEQEADK</sequence>
<evidence type="ECO:0000256" key="4">
    <source>
        <dbReference type="ARBA" id="ARBA00022737"/>
    </source>
</evidence>
<comment type="subunit">
    <text evidence="12">Homodimer.</text>
</comment>
<evidence type="ECO:0000256" key="13">
    <source>
        <dbReference type="PROSITE-ProRule" id="PRU00546"/>
    </source>
</evidence>
<dbReference type="Gene3D" id="1.10.287.110">
    <property type="entry name" value="DnaJ domain"/>
    <property type="match status" value="1"/>
</dbReference>
<protein>
    <recommendedName>
        <fullName evidence="11 12">Chaperone protein DnaJ</fullName>
    </recommendedName>
</protein>
<feature type="repeat" description="CXXCXGXG motif" evidence="12">
    <location>
        <begin position="180"/>
        <end position="187"/>
    </location>
</feature>
<keyword evidence="1 12" id="KW-0963">Cytoplasm</keyword>
<feature type="zinc finger region" description="CR-type" evidence="13">
    <location>
        <begin position="150"/>
        <end position="228"/>
    </location>
</feature>
<feature type="binding site" evidence="12">
    <location>
        <position position="216"/>
    </location>
    <ligand>
        <name>Zn(2+)</name>
        <dbReference type="ChEBI" id="CHEBI:29105"/>
        <label>1</label>
    </ligand>
</feature>
<dbReference type="SUPFAM" id="SSF46565">
    <property type="entry name" value="Chaperone J-domain"/>
    <property type="match status" value="1"/>
</dbReference>
<dbReference type="InterPro" id="IPR018253">
    <property type="entry name" value="DnaJ_domain_CS"/>
</dbReference>
<dbReference type="InterPro" id="IPR012724">
    <property type="entry name" value="DnaJ"/>
</dbReference>
<dbReference type="FunFam" id="2.60.260.20:FF:000005">
    <property type="entry name" value="Chaperone protein dnaJ 1, mitochondrial"/>
    <property type="match status" value="1"/>
</dbReference>
<dbReference type="Gene3D" id="2.10.230.10">
    <property type="entry name" value="Heat shock protein DnaJ, cysteine-rich domain"/>
    <property type="match status" value="1"/>
</dbReference>
<dbReference type="PROSITE" id="PS00636">
    <property type="entry name" value="DNAJ_1"/>
    <property type="match status" value="1"/>
</dbReference>
<keyword evidence="2 12" id="KW-0235">DNA replication</keyword>
<feature type="repeat" description="CXXCXGXG motif" evidence="12">
    <location>
        <begin position="216"/>
        <end position="223"/>
    </location>
</feature>
<evidence type="ECO:0000256" key="11">
    <source>
        <dbReference type="ARBA" id="ARBA00067609"/>
    </source>
</evidence>
<evidence type="ECO:0000256" key="5">
    <source>
        <dbReference type="ARBA" id="ARBA00022771"/>
    </source>
</evidence>
<keyword evidence="6 12" id="KW-0862">Zinc</keyword>
<evidence type="ECO:0000256" key="1">
    <source>
        <dbReference type="ARBA" id="ARBA00022490"/>
    </source>
</evidence>
<gene>
    <name evidence="12 16" type="primary">dnaJ</name>
    <name evidence="16" type="ORF">Q31a_54480</name>
</gene>
<dbReference type="Pfam" id="PF01556">
    <property type="entry name" value="DnaJ_C"/>
    <property type="match status" value="1"/>
</dbReference>
<feature type="binding site" evidence="12">
    <location>
        <position position="219"/>
    </location>
    <ligand>
        <name>Zn(2+)</name>
        <dbReference type="ChEBI" id="CHEBI:29105"/>
        <label>1</label>
    </ligand>
</feature>
<dbReference type="InterPro" id="IPR008971">
    <property type="entry name" value="HSP40/DnaJ_pept-bd"/>
</dbReference>
<feature type="domain" description="J" evidence="14">
    <location>
        <begin position="23"/>
        <end position="88"/>
    </location>
</feature>
<evidence type="ECO:0000256" key="2">
    <source>
        <dbReference type="ARBA" id="ARBA00022705"/>
    </source>
</evidence>
<feature type="binding site" evidence="12">
    <location>
        <position position="205"/>
    </location>
    <ligand>
        <name>Zn(2+)</name>
        <dbReference type="ChEBI" id="CHEBI:29105"/>
        <label>2</label>
    </ligand>
</feature>
<dbReference type="GO" id="GO:0005737">
    <property type="term" value="C:cytoplasm"/>
    <property type="evidence" value="ECO:0007669"/>
    <property type="project" value="UniProtKB-SubCell"/>
</dbReference>
<evidence type="ECO:0000313" key="17">
    <source>
        <dbReference type="Proteomes" id="UP000318017"/>
    </source>
</evidence>
<dbReference type="GO" id="GO:0051082">
    <property type="term" value="F:unfolded protein binding"/>
    <property type="evidence" value="ECO:0007669"/>
    <property type="project" value="UniProtKB-UniRule"/>
</dbReference>
<keyword evidence="17" id="KW-1185">Reference proteome</keyword>
<dbReference type="FunFam" id="2.10.230.10:FF:000002">
    <property type="entry name" value="Molecular chaperone DnaJ"/>
    <property type="match status" value="1"/>
</dbReference>
<dbReference type="NCBIfam" id="TIGR02349">
    <property type="entry name" value="DnaJ_bact"/>
    <property type="match status" value="1"/>
</dbReference>
<dbReference type="EMBL" id="CP036298">
    <property type="protein sequence ID" value="QDV27067.1"/>
    <property type="molecule type" value="Genomic_DNA"/>
</dbReference>
<dbReference type="SUPFAM" id="SSF49493">
    <property type="entry name" value="HSP40/DnaJ peptide-binding domain"/>
    <property type="match status" value="2"/>
</dbReference>
<dbReference type="PROSITE" id="PS51188">
    <property type="entry name" value="ZF_CR"/>
    <property type="match status" value="1"/>
</dbReference>
<dbReference type="KEGG" id="ahel:Q31a_54480"/>
<comment type="similarity">
    <text evidence="10 12">Belongs to the DnaJ family.</text>
</comment>
<dbReference type="NCBIfam" id="NF008035">
    <property type="entry name" value="PRK10767.1"/>
    <property type="match status" value="1"/>
</dbReference>
<feature type="binding site" evidence="12">
    <location>
        <position position="180"/>
    </location>
    <ligand>
        <name>Zn(2+)</name>
        <dbReference type="ChEBI" id="CHEBI:29105"/>
        <label>2</label>
    </ligand>
</feature>
<dbReference type="SMART" id="SM00271">
    <property type="entry name" value="DnaJ"/>
    <property type="match status" value="1"/>
</dbReference>
<dbReference type="GO" id="GO:0042026">
    <property type="term" value="P:protein refolding"/>
    <property type="evidence" value="ECO:0007669"/>
    <property type="project" value="TreeGrafter"/>
</dbReference>
<comment type="cofactor">
    <cofactor evidence="12">
        <name>Zn(2+)</name>
        <dbReference type="ChEBI" id="CHEBI:29105"/>
    </cofactor>
    <text evidence="12">Binds 2 Zn(2+) ions per monomer.</text>
</comment>
<proteinExistence type="inferred from homology"/>
<dbReference type="GO" id="GO:0008270">
    <property type="term" value="F:zinc ion binding"/>
    <property type="evidence" value="ECO:0007669"/>
    <property type="project" value="UniProtKB-UniRule"/>
</dbReference>
<dbReference type="PROSITE" id="PS50076">
    <property type="entry name" value="DNAJ_2"/>
    <property type="match status" value="1"/>
</dbReference>
<dbReference type="Pfam" id="PF00226">
    <property type="entry name" value="DnaJ"/>
    <property type="match status" value="1"/>
</dbReference>
<dbReference type="PANTHER" id="PTHR43096">
    <property type="entry name" value="DNAJ HOMOLOG 1, MITOCHONDRIAL-RELATED"/>
    <property type="match status" value="1"/>
</dbReference>
<dbReference type="Proteomes" id="UP000318017">
    <property type="component" value="Chromosome"/>
</dbReference>
<evidence type="ECO:0000256" key="3">
    <source>
        <dbReference type="ARBA" id="ARBA00022723"/>
    </source>
</evidence>
<dbReference type="InterPro" id="IPR001623">
    <property type="entry name" value="DnaJ_domain"/>
</dbReference>
<dbReference type="GO" id="GO:0005524">
    <property type="term" value="F:ATP binding"/>
    <property type="evidence" value="ECO:0007669"/>
    <property type="project" value="InterPro"/>
</dbReference>
<dbReference type="FunFam" id="1.10.287.110:FF:000034">
    <property type="entry name" value="Chaperone protein DnaJ"/>
    <property type="match status" value="1"/>
</dbReference>
<evidence type="ECO:0000259" key="14">
    <source>
        <dbReference type="PROSITE" id="PS50076"/>
    </source>
</evidence>